<evidence type="ECO:0000256" key="1">
    <source>
        <dbReference type="ARBA" id="ARBA00004141"/>
    </source>
</evidence>
<dbReference type="SUPFAM" id="SSF158442">
    <property type="entry name" value="DsbB-like"/>
    <property type="match status" value="1"/>
</dbReference>
<dbReference type="InterPro" id="IPR024199">
    <property type="entry name" value="Uncharacterised_DsbB"/>
</dbReference>
<feature type="transmembrane region" description="Helical" evidence="5">
    <location>
        <begin position="122"/>
        <end position="144"/>
    </location>
</feature>
<evidence type="ECO:0000256" key="4">
    <source>
        <dbReference type="ARBA" id="ARBA00023136"/>
    </source>
</evidence>
<feature type="transmembrane region" description="Helical" evidence="5">
    <location>
        <begin position="64"/>
        <end position="83"/>
    </location>
</feature>
<reference evidence="6" key="2">
    <citation type="journal article" date="2023" name="ISME Commun">
        <title>Characterization of a bloom-associated alphaproteobacterial lineage, 'Candidatus Phycosocius': insights into freshwater algal-bacterial interactions.</title>
        <authorList>
            <person name="Tanabe Y."/>
            <person name="Yamaguchi H."/>
            <person name="Yoshida M."/>
            <person name="Kai A."/>
            <person name="Okazaki Y."/>
        </authorList>
    </citation>
    <scope>NUCLEOTIDE SEQUENCE</scope>
    <source>
        <strain evidence="6">BOTRYCO-1</strain>
    </source>
</reference>
<keyword evidence="2 5" id="KW-0812">Transmembrane</keyword>
<dbReference type="InterPro" id="IPR023380">
    <property type="entry name" value="DsbB-like_sf"/>
</dbReference>
<keyword evidence="7" id="KW-1185">Reference proteome</keyword>
<gene>
    <name evidence="6" type="ORF">PsB1_0249</name>
</gene>
<evidence type="ECO:0000313" key="7">
    <source>
        <dbReference type="Proteomes" id="UP001161064"/>
    </source>
</evidence>
<evidence type="ECO:0000256" key="5">
    <source>
        <dbReference type="SAM" id="Phobius"/>
    </source>
</evidence>
<evidence type="ECO:0000256" key="2">
    <source>
        <dbReference type="ARBA" id="ARBA00022692"/>
    </source>
</evidence>
<keyword evidence="4 5" id="KW-0472">Membrane</keyword>
<dbReference type="InterPro" id="IPR003752">
    <property type="entry name" value="DiS_bond_form_DsbB/BdbC"/>
</dbReference>
<dbReference type="RefSeq" id="WP_284358561.1">
    <property type="nucleotide sequence ID" value="NZ_BPFZ01000001.1"/>
</dbReference>
<dbReference type="Pfam" id="PF02600">
    <property type="entry name" value="DsbB"/>
    <property type="match status" value="1"/>
</dbReference>
<sequence length="164" mass="17818">MTAIGSSFLMLAIAHGFERFGHLPPCALCLRQREVYWIAITIAIISLVTRKMASDRMSVQALNFLLAITFGTGALVAGFHMGVEYTWWPGLASCAAGPTQTISTDLLAALGKPMQAQGCSHIAWSFLGLSMAGWNMVTSLKLCIYSGIATWRPYGFMELAHVRS</sequence>
<comment type="subcellular location">
    <subcellularLocation>
        <location evidence="1">Membrane</location>
        <topology evidence="1">Multi-pass membrane protein</topology>
    </subcellularLocation>
</comment>
<reference evidence="6" key="1">
    <citation type="submission" date="2021-05" db="EMBL/GenBank/DDBJ databases">
        <authorList>
            <person name="Tanabe Y."/>
        </authorList>
    </citation>
    <scope>NUCLEOTIDE SEQUENCE</scope>
    <source>
        <strain evidence="6">BOTRYCO-1</strain>
    </source>
</reference>
<dbReference type="EMBL" id="BPFZ01000001">
    <property type="protein sequence ID" value="GIU66095.1"/>
    <property type="molecule type" value="Genomic_DNA"/>
</dbReference>
<evidence type="ECO:0008006" key="8">
    <source>
        <dbReference type="Google" id="ProtNLM"/>
    </source>
</evidence>
<proteinExistence type="predicted"/>
<organism evidence="6 7">
    <name type="scientific">Candidatus Phycosocius spiralis</name>
    <dbReference type="NCBI Taxonomy" id="2815099"/>
    <lineage>
        <taxon>Bacteria</taxon>
        <taxon>Pseudomonadati</taxon>
        <taxon>Pseudomonadota</taxon>
        <taxon>Alphaproteobacteria</taxon>
        <taxon>Caulobacterales</taxon>
        <taxon>Caulobacterales incertae sedis</taxon>
        <taxon>Candidatus Phycosocius</taxon>
    </lineage>
</organism>
<dbReference type="PIRSF" id="PIRSF033913">
    <property type="entry name" value="S-S_format_DsbB"/>
    <property type="match status" value="1"/>
</dbReference>
<dbReference type="Gene3D" id="1.20.1550.10">
    <property type="entry name" value="DsbB-like"/>
    <property type="match status" value="1"/>
</dbReference>
<dbReference type="Proteomes" id="UP001161064">
    <property type="component" value="Unassembled WGS sequence"/>
</dbReference>
<protein>
    <recommendedName>
        <fullName evidence="8">Disulfide bond formation protein B</fullName>
    </recommendedName>
</protein>
<accession>A0ABQ4PT21</accession>
<name>A0ABQ4PT21_9PROT</name>
<feature type="transmembrane region" description="Helical" evidence="5">
    <location>
        <begin position="35"/>
        <end position="52"/>
    </location>
</feature>
<evidence type="ECO:0000313" key="6">
    <source>
        <dbReference type="EMBL" id="GIU66095.1"/>
    </source>
</evidence>
<evidence type="ECO:0000256" key="3">
    <source>
        <dbReference type="ARBA" id="ARBA00022989"/>
    </source>
</evidence>
<keyword evidence="3 5" id="KW-1133">Transmembrane helix</keyword>
<comment type="caution">
    <text evidence="6">The sequence shown here is derived from an EMBL/GenBank/DDBJ whole genome shotgun (WGS) entry which is preliminary data.</text>
</comment>